<gene>
    <name evidence="1" type="ORF">RRSL_01563</name>
</gene>
<reference evidence="1 2" key="1">
    <citation type="journal article" date="2006" name="Mol. Plant Microbe Interact.">
        <title>Identification of open reading frames unique to a select agent: Ralstonia solanacearum race 3 biovar 2.</title>
        <authorList>
            <person name="Gabriel D.W."/>
            <person name="Allen C."/>
            <person name="Schell M."/>
            <person name="Denny T.P."/>
            <person name="Greenberg J.T."/>
            <person name="Duan Y.P."/>
            <person name="Flores-Cruz Z."/>
            <person name="Huang Q."/>
            <person name="Clifford J.M."/>
            <person name="Presting G."/>
            <person name="Gonzalez E.T."/>
            <person name="Reddy J."/>
            <person name="Elphinstone J."/>
            <person name="Swanson J."/>
            <person name="Yao J."/>
            <person name="Mulholland V."/>
            <person name="Liu L."/>
            <person name="Farmerie W."/>
            <person name="Patnaikuni M."/>
            <person name="Balogh B."/>
            <person name="Norman D."/>
            <person name="Alvarez A."/>
            <person name="Castillo J.A."/>
            <person name="Jones J."/>
            <person name="Saddler G."/>
            <person name="Walunas T."/>
            <person name="Zhukov A."/>
            <person name="Mikhailova N."/>
        </authorList>
    </citation>
    <scope>NUCLEOTIDE SEQUENCE [LARGE SCALE GENOMIC DNA]</scope>
    <source>
        <strain evidence="1 2">UW551</strain>
    </source>
</reference>
<evidence type="ECO:0000313" key="2">
    <source>
        <dbReference type="Proteomes" id="UP000005933"/>
    </source>
</evidence>
<accession>A0AB33VCU8</accession>
<organism evidence="1 2">
    <name type="scientific">Ralstonia solanacearum (strain UW551)</name>
    <dbReference type="NCBI Taxonomy" id="342110"/>
    <lineage>
        <taxon>Bacteria</taxon>
        <taxon>Pseudomonadati</taxon>
        <taxon>Pseudomonadota</taxon>
        <taxon>Betaproteobacteria</taxon>
        <taxon>Burkholderiales</taxon>
        <taxon>Burkholderiaceae</taxon>
        <taxon>Ralstonia</taxon>
        <taxon>Ralstonia solanacearum species complex</taxon>
    </lineage>
</organism>
<dbReference type="AlphaFoldDB" id="A0AB33VCU8"/>
<protein>
    <submittedName>
        <fullName evidence="1">Atypical orf</fullName>
    </submittedName>
</protein>
<name>A0AB33VCU8_RALSU</name>
<proteinExistence type="predicted"/>
<dbReference type="EMBL" id="AAKL01000039">
    <property type="protein sequence ID" value="EAP71936.1"/>
    <property type="molecule type" value="Genomic_DNA"/>
</dbReference>
<comment type="caution">
    <text evidence="1">The sequence shown here is derived from an EMBL/GenBank/DDBJ whole genome shotgun (WGS) entry which is preliminary data.</text>
</comment>
<sequence length="42" mass="4681">MCRCASHHHDGSAGGIPAEPFWVWPIRSHSKHLSDGVRWASN</sequence>
<dbReference type="Proteomes" id="UP000005933">
    <property type="component" value="Unassembled WGS sequence"/>
</dbReference>
<evidence type="ECO:0000313" key="1">
    <source>
        <dbReference type="EMBL" id="EAP71936.1"/>
    </source>
</evidence>